<feature type="transmembrane region" description="Helical" evidence="17">
    <location>
        <begin position="108"/>
        <end position="127"/>
    </location>
</feature>
<name>A0A345WJR1_9ANNE</name>
<keyword evidence="10 17" id="KW-0249">Electron transport</keyword>
<comment type="catalytic activity">
    <reaction evidence="16 17">
        <text>a ubiquinone + NADH + 5 H(+)(in) = a ubiquinol + NAD(+) + 4 H(+)(out)</text>
        <dbReference type="Rhea" id="RHEA:29091"/>
        <dbReference type="Rhea" id="RHEA-COMP:9565"/>
        <dbReference type="Rhea" id="RHEA-COMP:9566"/>
        <dbReference type="ChEBI" id="CHEBI:15378"/>
        <dbReference type="ChEBI" id="CHEBI:16389"/>
        <dbReference type="ChEBI" id="CHEBI:17976"/>
        <dbReference type="ChEBI" id="CHEBI:57540"/>
        <dbReference type="ChEBI" id="CHEBI:57945"/>
        <dbReference type="EC" id="7.1.1.2"/>
    </reaction>
</comment>
<evidence type="ECO:0000256" key="13">
    <source>
        <dbReference type="ARBA" id="ARBA00023075"/>
    </source>
</evidence>
<evidence type="ECO:0000256" key="9">
    <source>
        <dbReference type="ARBA" id="ARBA00022967"/>
    </source>
</evidence>
<dbReference type="GO" id="GO:0006120">
    <property type="term" value="P:mitochondrial electron transport, NADH to ubiquinone"/>
    <property type="evidence" value="ECO:0007669"/>
    <property type="project" value="InterPro"/>
</dbReference>
<keyword evidence="12 17" id="KW-0520">NAD</keyword>
<evidence type="ECO:0000256" key="7">
    <source>
        <dbReference type="ARBA" id="ARBA00022692"/>
    </source>
</evidence>
<evidence type="ECO:0000256" key="5">
    <source>
        <dbReference type="ARBA" id="ARBA00022448"/>
    </source>
</evidence>
<evidence type="ECO:0000313" key="19">
    <source>
        <dbReference type="EMBL" id="AXJ93304.1"/>
    </source>
</evidence>
<dbReference type="EMBL" id="MF960765">
    <property type="protein sequence ID" value="AXJ93304.1"/>
    <property type="molecule type" value="Genomic_DNA"/>
</dbReference>
<dbReference type="InterPro" id="IPR001750">
    <property type="entry name" value="ND/Mrp_TM"/>
</dbReference>
<evidence type="ECO:0000256" key="12">
    <source>
        <dbReference type="ARBA" id="ARBA00023027"/>
    </source>
</evidence>
<evidence type="ECO:0000256" key="6">
    <source>
        <dbReference type="ARBA" id="ARBA00022660"/>
    </source>
</evidence>
<keyword evidence="5" id="KW-0813">Transport</keyword>
<dbReference type="PRINTS" id="PR01436">
    <property type="entry name" value="NADHDHGNASE2"/>
</dbReference>
<dbReference type="GO" id="GO:0005743">
    <property type="term" value="C:mitochondrial inner membrane"/>
    <property type="evidence" value="ECO:0007669"/>
    <property type="project" value="UniProtKB-SubCell"/>
</dbReference>
<evidence type="ECO:0000256" key="4">
    <source>
        <dbReference type="ARBA" id="ARBA00021008"/>
    </source>
</evidence>
<evidence type="ECO:0000256" key="11">
    <source>
        <dbReference type="ARBA" id="ARBA00022989"/>
    </source>
</evidence>
<keyword evidence="14 17" id="KW-0496">Mitochondrion</keyword>
<sequence>MTPSFLLFFSTTIMGTMISLSSTNWLYLWMGMELNLLSFIPIMSHSHKLQETTGSVKYFMVQATGSGLMLTMGILSMNPYMTSYQLIINLIFMMSMCMKLGTPPYHQWLPHVMTSIPWSSCLMLATWQKISPLMMLTFITPSEMYPMVMMIASLSAIVGGTGGMNQSQMRALMAYSSIGHMGWMLAALTISNELSLMYFFVYTMITASLMLMLLKSNILMSQISNTLIPTKMMMMYMIMFVLMSLGGLPPLLGFIPKWTIIYMLTEMNMMTPLFMLITGSIINLFYYFSMMFNMMLTQSQLLLSQSPPLWSLMLTSMTTVVPSMLIL</sequence>
<dbReference type="InterPro" id="IPR050175">
    <property type="entry name" value="Complex_I_Subunit_2"/>
</dbReference>
<keyword evidence="8 17" id="KW-0999">Mitochondrion inner membrane</keyword>
<feature type="transmembrane region" description="Helical" evidence="17">
    <location>
        <begin position="196"/>
        <end position="214"/>
    </location>
</feature>
<keyword evidence="6 17" id="KW-0679">Respiratory chain</keyword>
<evidence type="ECO:0000256" key="10">
    <source>
        <dbReference type="ARBA" id="ARBA00022982"/>
    </source>
</evidence>
<evidence type="ECO:0000256" key="16">
    <source>
        <dbReference type="ARBA" id="ARBA00049551"/>
    </source>
</evidence>
<keyword evidence="7 17" id="KW-0812">Transmembrane</keyword>
<evidence type="ECO:0000256" key="2">
    <source>
        <dbReference type="ARBA" id="ARBA00007012"/>
    </source>
</evidence>
<comment type="function">
    <text evidence="17">Core subunit of the mitochondrial membrane respiratory chain NADH dehydrogenase (Complex I) which catalyzes electron transfer from NADH through the respiratory chain, using ubiquinone as an electron acceptor. Essential for the catalytic activity and assembly of complex I.</text>
</comment>
<comment type="similarity">
    <text evidence="2 17">Belongs to the complex I subunit 2 family.</text>
</comment>
<keyword evidence="9 17" id="KW-1278">Translocase</keyword>
<keyword evidence="13 17" id="KW-0830">Ubiquinone</keyword>
<keyword evidence="15 17" id="KW-0472">Membrane</keyword>
<feature type="transmembrane region" description="Helical" evidence="17">
    <location>
        <begin position="147"/>
        <end position="165"/>
    </location>
</feature>
<dbReference type="PANTHER" id="PTHR46552">
    <property type="entry name" value="NADH-UBIQUINONE OXIDOREDUCTASE CHAIN 2"/>
    <property type="match status" value="1"/>
</dbReference>
<organism evidence="19">
    <name type="scientific">Nereis sp</name>
    <dbReference type="NCBI Taxonomy" id="61854"/>
    <lineage>
        <taxon>Eukaryota</taxon>
        <taxon>Metazoa</taxon>
        <taxon>Spiralia</taxon>
        <taxon>Lophotrochozoa</taxon>
        <taxon>Annelida</taxon>
        <taxon>Polychaeta</taxon>
        <taxon>Errantia</taxon>
        <taxon>Phyllodocida</taxon>
        <taxon>Nereididae</taxon>
        <taxon>Nereis</taxon>
    </lineage>
</organism>
<dbReference type="GO" id="GO:0008137">
    <property type="term" value="F:NADH dehydrogenase (ubiquinone) activity"/>
    <property type="evidence" value="ECO:0007669"/>
    <property type="project" value="UniProtKB-EC"/>
</dbReference>
<dbReference type="AlphaFoldDB" id="A0A345WJR1"/>
<dbReference type="Pfam" id="PF00361">
    <property type="entry name" value="Proton_antipo_M"/>
    <property type="match status" value="1"/>
</dbReference>
<feature type="transmembrane region" description="Helical" evidence="17">
    <location>
        <begin position="235"/>
        <end position="255"/>
    </location>
</feature>
<comment type="subcellular location">
    <subcellularLocation>
        <location evidence="1 17">Mitochondrion inner membrane</location>
        <topology evidence="1 17">Multi-pass membrane protein</topology>
    </subcellularLocation>
</comment>
<feature type="transmembrane region" description="Helical" evidence="17">
    <location>
        <begin position="267"/>
        <end position="288"/>
    </location>
</feature>
<evidence type="ECO:0000256" key="1">
    <source>
        <dbReference type="ARBA" id="ARBA00004448"/>
    </source>
</evidence>
<dbReference type="EC" id="7.1.1.2" evidence="3 17"/>
<evidence type="ECO:0000256" key="17">
    <source>
        <dbReference type="RuleBase" id="RU003403"/>
    </source>
</evidence>
<accession>A0A345WJR1</accession>
<protein>
    <recommendedName>
        <fullName evidence="4 17">NADH-ubiquinone oxidoreductase chain 2</fullName>
        <ecNumber evidence="3 17">7.1.1.2</ecNumber>
    </recommendedName>
</protein>
<dbReference type="PANTHER" id="PTHR46552:SF1">
    <property type="entry name" value="NADH-UBIQUINONE OXIDOREDUCTASE CHAIN 2"/>
    <property type="match status" value="1"/>
</dbReference>
<evidence type="ECO:0000256" key="3">
    <source>
        <dbReference type="ARBA" id="ARBA00012944"/>
    </source>
</evidence>
<evidence type="ECO:0000259" key="18">
    <source>
        <dbReference type="Pfam" id="PF00361"/>
    </source>
</evidence>
<evidence type="ECO:0000256" key="14">
    <source>
        <dbReference type="ARBA" id="ARBA00023128"/>
    </source>
</evidence>
<proteinExistence type="inferred from homology"/>
<reference evidence="19" key="1">
    <citation type="journal article" date="2018" name="Mitochondrial DNA Part B Resour">
        <title>The complete mitochondrial genome of epitokous Nereis species (Phyllodocida, Nereididae) from Dok-do, Korea.</title>
        <authorList>
            <person name="Kim H."/>
            <person name="Choi H.K."/>
            <person name="Kim H.J."/>
            <person name="Min G.-S."/>
        </authorList>
    </citation>
    <scope>NUCLEOTIDE SEQUENCE</scope>
</reference>
<feature type="transmembrane region" description="Helical" evidence="17">
    <location>
        <begin position="172"/>
        <end position="190"/>
    </location>
</feature>
<gene>
    <name evidence="19" type="primary">ND2</name>
</gene>
<feature type="domain" description="NADH:quinone oxidoreductase/Mrp antiporter transmembrane" evidence="18">
    <location>
        <begin position="22"/>
        <end position="281"/>
    </location>
</feature>
<evidence type="ECO:0000256" key="15">
    <source>
        <dbReference type="ARBA" id="ARBA00023136"/>
    </source>
</evidence>
<evidence type="ECO:0000256" key="8">
    <source>
        <dbReference type="ARBA" id="ARBA00022792"/>
    </source>
</evidence>
<keyword evidence="11 17" id="KW-1133">Transmembrane helix</keyword>
<geneLocation type="mitochondrion" evidence="19"/>
<dbReference type="InterPro" id="IPR003917">
    <property type="entry name" value="NADH_UbQ_OxRdtase_chain2"/>
</dbReference>